<evidence type="ECO:0000259" key="1">
    <source>
        <dbReference type="PROSITE" id="PS50191"/>
    </source>
</evidence>
<dbReference type="Gene3D" id="3.40.525.10">
    <property type="entry name" value="CRAL-TRIO lipid binding domain"/>
    <property type="match status" value="1"/>
</dbReference>
<proteinExistence type="predicted"/>
<protein>
    <recommendedName>
        <fullName evidence="1">CRAL-TRIO domain-containing protein</fullName>
    </recommendedName>
</protein>
<gene>
    <name evidence="2" type="ORF">FME351_LOCUS19990</name>
</gene>
<accession>A0A818KVR9</accession>
<evidence type="ECO:0000313" key="3">
    <source>
        <dbReference type="Proteomes" id="UP000663869"/>
    </source>
</evidence>
<dbReference type="Proteomes" id="UP000663869">
    <property type="component" value="Unassembled WGS sequence"/>
</dbReference>
<organism evidence="2 3">
    <name type="scientific">Rotaria socialis</name>
    <dbReference type="NCBI Taxonomy" id="392032"/>
    <lineage>
        <taxon>Eukaryota</taxon>
        <taxon>Metazoa</taxon>
        <taxon>Spiralia</taxon>
        <taxon>Gnathifera</taxon>
        <taxon>Rotifera</taxon>
        <taxon>Eurotatoria</taxon>
        <taxon>Bdelloidea</taxon>
        <taxon>Philodinida</taxon>
        <taxon>Philodinidae</taxon>
        <taxon>Rotaria</taxon>
    </lineage>
</organism>
<dbReference type="InterPro" id="IPR036865">
    <property type="entry name" value="CRAL-TRIO_dom_sf"/>
</dbReference>
<comment type="caution">
    <text evidence="2">The sequence shown here is derived from an EMBL/GenBank/DDBJ whole genome shotgun (WGS) entry which is preliminary data.</text>
</comment>
<dbReference type="CDD" id="cd00170">
    <property type="entry name" value="SEC14"/>
    <property type="match status" value="1"/>
</dbReference>
<dbReference type="AlphaFoldDB" id="A0A818KVR9"/>
<dbReference type="PANTHER" id="PTHR48411:SF1">
    <property type="entry name" value="OS01G0948300 PROTEIN"/>
    <property type="match status" value="1"/>
</dbReference>
<dbReference type="SUPFAM" id="SSF52087">
    <property type="entry name" value="CRAL/TRIO domain"/>
    <property type="match status" value="1"/>
</dbReference>
<dbReference type="Pfam" id="PF13716">
    <property type="entry name" value="CRAL_TRIO_2"/>
    <property type="match status" value="1"/>
</dbReference>
<dbReference type="PROSITE" id="PS50191">
    <property type="entry name" value="CRAL_TRIO"/>
    <property type="match status" value="1"/>
</dbReference>
<dbReference type="PANTHER" id="PTHR48411">
    <property type="entry name" value="OS01G0948300 PROTEIN"/>
    <property type="match status" value="1"/>
</dbReference>
<name>A0A818KVR9_9BILA</name>
<sequence length="282" mass="33166">MRSGVNPRTKVFFNDELLSLLSPPILRPTSNDLTDIDPDEENGVISCTIDNNQINIDAKTISPFKCVFGSVGKLQQDSQTAIVAIYGCWLPDRRLREYRYIMDQLFYYIYHKLEKLVIDDYILVYFHGATPKHRTPEFKFLRKYYQMVNFRLRKNLRGIYVVHPTRWLRTVIAVSRPFFSNKFYHKVHYVYTIAELEREFPNNPITIPLIIEHINKIFLPNVYSDLIYVNRESDFLGSVVNTINITDWLYSQKYDRQNASIKRSIERSVPQSFDGKEAESAA</sequence>
<dbReference type="InterPro" id="IPR001251">
    <property type="entry name" value="CRAL-TRIO_dom"/>
</dbReference>
<evidence type="ECO:0000313" key="2">
    <source>
        <dbReference type="EMBL" id="CAF3561606.1"/>
    </source>
</evidence>
<reference evidence="2" key="1">
    <citation type="submission" date="2021-02" db="EMBL/GenBank/DDBJ databases">
        <authorList>
            <person name="Nowell W R."/>
        </authorList>
    </citation>
    <scope>NUCLEOTIDE SEQUENCE</scope>
</reference>
<feature type="domain" description="CRAL-TRIO" evidence="1">
    <location>
        <begin position="92"/>
        <end position="231"/>
    </location>
</feature>
<dbReference type="EMBL" id="CAJNYU010002520">
    <property type="protein sequence ID" value="CAF3561606.1"/>
    <property type="molecule type" value="Genomic_DNA"/>
</dbReference>